<dbReference type="InterPro" id="IPR036291">
    <property type="entry name" value="NAD(P)-bd_dom_sf"/>
</dbReference>
<name>A0ABD0JZX7_9CAEN</name>
<keyword evidence="2" id="KW-1185">Reference proteome</keyword>
<proteinExistence type="predicted"/>
<comment type="caution">
    <text evidence="1">The sequence shown here is derived from an EMBL/GenBank/DDBJ whole genome shotgun (WGS) entry which is preliminary data.</text>
</comment>
<dbReference type="SUPFAM" id="SSF51735">
    <property type="entry name" value="NAD(P)-binding Rossmann-fold domains"/>
    <property type="match status" value="1"/>
</dbReference>
<organism evidence="1 2">
    <name type="scientific">Batillaria attramentaria</name>
    <dbReference type="NCBI Taxonomy" id="370345"/>
    <lineage>
        <taxon>Eukaryota</taxon>
        <taxon>Metazoa</taxon>
        <taxon>Spiralia</taxon>
        <taxon>Lophotrochozoa</taxon>
        <taxon>Mollusca</taxon>
        <taxon>Gastropoda</taxon>
        <taxon>Caenogastropoda</taxon>
        <taxon>Sorbeoconcha</taxon>
        <taxon>Cerithioidea</taxon>
        <taxon>Batillariidae</taxon>
        <taxon>Batillaria</taxon>
    </lineage>
</organism>
<dbReference type="Gene3D" id="3.40.50.720">
    <property type="entry name" value="NAD(P)-binding Rossmann-like Domain"/>
    <property type="match status" value="1"/>
</dbReference>
<reference evidence="1 2" key="1">
    <citation type="journal article" date="2023" name="Sci. Data">
        <title>Genome assembly of the Korean intertidal mud-creeper Batillaria attramentaria.</title>
        <authorList>
            <person name="Patra A.K."/>
            <person name="Ho P.T."/>
            <person name="Jun S."/>
            <person name="Lee S.J."/>
            <person name="Kim Y."/>
            <person name="Won Y.J."/>
        </authorList>
    </citation>
    <scope>NUCLEOTIDE SEQUENCE [LARGE SCALE GENOMIC DNA]</scope>
    <source>
        <strain evidence="1">Wonlab-2016</strain>
    </source>
</reference>
<evidence type="ECO:0000313" key="1">
    <source>
        <dbReference type="EMBL" id="KAK7480607.1"/>
    </source>
</evidence>
<protein>
    <submittedName>
        <fullName evidence="1">Uncharacterized protein</fullName>
    </submittedName>
</protein>
<dbReference type="AlphaFoldDB" id="A0ABD0JZX7"/>
<evidence type="ECO:0000313" key="2">
    <source>
        <dbReference type="Proteomes" id="UP001519460"/>
    </source>
</evidence>
<dbReference type="EMBL" id="JACVVK020000278">
    <property type="protein sequence ID" value="KAK7480607.1"/>
    <property type="molecule type" value="Genomic_DNA"/>
</dbReference>
<accession>A0ABD0JZX7</accession>
<sequence length="91" mass="9599">MLKAQPLGDMCSMEDVAKVVAFLASDLACGMTGTCVPVDRGNLIVPPDPDMPETPRNVGNVNDVATQLGLDQLAAYGPDEITSPHTNGRHH</sequence>
<dbReference type="Proteomes" id="UP001519460">
    <property type="component" value="Unassembled WGS sequence"/>
</dbReference>
<dbReference type="InterPro" id="IPR002347">
    <property type="entry name" value="SDR_fam"/>
</dbReference>
<gene>
    <name evidence="1" type="ORF">BaRGS_00028183</name>
</gene>
<dbReference type="Pfam" id="PF13561">
    <property type="entry name" value="adh_short_C2"/>
    <property type="match status" value="1"/>
</dbReference>